<comment type="caution">
    <text evidence="2">The sequence shown here is derived from an EMBL/GenBank/DDBJ whole genome shotgun (WGS) entry which is preliminary data.</text>
</comment>
<dbReference type="Proteomes" id="UP001201812">
    <property type="component" value="Unassembled WGS sequence"/>
</dbReference>
<organism evidence="2 3">
    <name type="scientific">Ditylenchus destructor</name>
    <dbReference type="NCBI Taxonomy" id="166010"/>
    <lineage>
        <taxon>Eukaryota</taxon>
        <taxon>Metazoa</taxon>
        <taxon>Ecdysozoa</taxon>
        <taxon>Nematoda</taxon>
        <taxon>Chromadorea</taxon>
        <taxon>Rhabditida</taxon>
        <taxon>Tylenchina</taxon>
        <taxon>Tylenchomorpha</taxon>
        <taxon>Sphaerularioidea</taxon>
        <taxon>Anguinidae</taxon>
        <taxon>Anguininae</taxon>
        <taxon>Ditylenchus</taxon>
    </lineage>
</organism>
<keyword evidence="1" id="KW-0812">Transmembrane</keyword>
<dbReference type="EMBL" id="JAKKPZ010000991">
    <property type="protein sequence ID" value="KAI1691158.1"/>
    <property type="molecule type" value="Genomic_DNA"/>
</dbReference>
<dbReference type="AlphaFoldDB" id="A0AAD4QR36"/>
<accession>A0AAD4QR36</accession>
<feature type="transmembrane region" description="Helical" evidence="1">
    <location>
        <begin position="164"/>
        <end position="182"/>
    </location>
</feature>
<evidence type="ECO:0000313" key="3">
    <source>
        <dbReference type="Proteomes" id="UP001201812"/>
    </source>
</evidence>
<reference evidence="2" key="1">
    <citation type="submission" date="2022-01" db="EMBL/GenBank/DDBJ databases">
        <title>Genome Sequence Resource for Two Populations of Ditylenchus destructor, the Migratory Endoparasitic Phytonematode.</title>
        <authorList>
            <person name="Zhang H."/>
            <person name="Lin R."/>
            <person name="Xie B."/>
        </authorList>
    </citation>
    <scope>NUCLEOTIDE SEQUENCE</scope>
    <source>
        <strain evidence="2">BazhouSP</strain>
    </source>
</reference>
<keyword evidence="1" id="KW-1133">Transmembrane helix</keyword>
<gene>
    <name evidence="2" type="ORF">DdX_22060</name>
</gene>
<name>A0AAD4QR36_9BILA</name>
<keyword evidence="1" id="KW-0472">Membrane</keyword>
<keyword evidence="3" id="KW-1185">Reference proteome</keyword>
<proteinExistence type="predicted"/>
<evidence type="ECO:0000256" key="1">
    <source>
        <dbReference type="SAM" id="Phobius"/>
    </source>
</evidence>
<protein>
    <submittedName>
        <fullName evidence="2">Uncharacterized protein</fullName>
    </submittedName>
</protein>
<sequence length="249" mass="28423">MFARRAPRHTTSYTFSQVLFCGVYDWRRENIAEQIEKIEKFKSDHGFGFSGVDLLRATAVCYNPVIGNQNTARSMISTWKQSSSIFGMSRIRKKGKPWYKAHALAITPHYGRPPLPCYCKDCSKVVINIDPGLGWTGPRIPFVVHTRGHYKRVKPSSLICLGKMYIQIAATLFLLAFLYIAFQLKKRLFDLIPSASFVFSSISHNNQRGEYQETNRNRELIYNIELPPVPTLSSCLFLPNEGDRLNAAH</sequence>
<evidence type="ECO:0000313" key="2">
    <source>
        <dbReference type="EMBL" id="KAI1691158.1"/>
    </source>
</evidence>